<protein>
    <submittedName>
        <fullName evidence="1">2228_t:CDS:1</fullName>
    </submittedName>
</protein>
<keyword evidence="2" id="KW-1185">Reference proteome</keyword>
<evidence type="ECO:0000313" key="2">
    <source>
        <dbReference type="Proteomes" id="UP000789759"/>
    </source>
</evidence>
<gene>
    <name evidence="1" type="ORF">CPELLU_LOCUS15917</name>
</gene>
<dbReference type="AlphaFoldDB" id="A0A9N9J9Y6"/>
<dbReference type="OrthoDB" id="2444491at2759"/>
<proteinExistence type="predicted"/>
<reference evidence="1" key="1">
    <citation type="submission" date="2021-06" db="EMBL/GenBank/DDBJ databases">
        <authorList>
            <person name="Kallberg Y."/>
            <person name="Tangrot J."/>
            <person name="Rosling A."/>
        </authorList>
    </citation>
    <scope>NUCLEOTIDE SEQUENCE</scope>
    <source>
        <strain evidence="1">FL966</strain>
    </source>
</reference>
<feature type="non-terminal residue" evidence="1">
    <location>
        <position position="1"/>
    </location>
</feature>
<organism evidence="1 2">
    <name type="scientific">Cetraspora pellucida</name>
    <dbReference type="NCBI Taxonomy" id="1433469"/>
    <lineage>
        <taxon>Eukaryota</taxon>
        <taxon>Fungi</taxon>
        <taxon>Fungi incertae sedis</taxon>
        <taxon>Mucoromycota</taxon>
        <taxon>Glomeromycotina</taxon>
        <taxon>Glomeromycetes</taxon>
        <taxon>Diversisporales</taxon>
        <taxon>Gigasporaceae</taxon>
        <taxon>Cetraspora</taxon>
    </lineage>
</organism>
<name>A0A9N9J9Y6_9GLOM</name>
<evidence type="ECO:0000313" key="1">
    <source>
        <dbReference type="EMBL" id="CAG8771832.1"/>
    </source>
</evidence>
<comment type="caution">
    <text evidence="1">The sequence shown here is derived from an EMBL/GenBank/DDBJ whole genome shotgun (WGS) entry which is preliminary data.</text>
</comment>
<dbReference type="EMBL" id="CAJVQA010022048">
    <property type="protein sequence ID" value="CAG8771832.1"/>
    <property type="molecule type" value="Genomic_DNA"/>
</dbReference>
<accession>A0A9N9J9Y6</accession>
<dbReference type="Proteomes" id="UP000789759">
    <property type="component" value="Unassembled WGS sequence"/>
</dbReference>
<sequence>KNKLAKFMQEIGHITNIDVLVKLLSNHSRCKTATQCLQDNDILKQAIIEHIDYKSIQKISTYKQVNKDQQLYILNTLINLTKGSSNNNLESQVSF</sequence>